<dbReference type="PANTHER" id="PTHR21240">
    <property type="entry name" value="2-AMINO-3-CARBOXYLMUCONATE-6-SEMIALDEHYDE DECARBOXYLASE"/>
    <property type="match status" value="1"/>
</dbReference>
<dbReference type="InterPro" id="IPR032465">
    <property type="entry name" value="ACMSD"/>
</dbReference>
<proteinExistence type="predicted"/>
<evidence type="ECO:0000313" key="3">
    <source>
        <dbReference type="EMBL" id="TYB44103.1"/>
    </source>
</evidence>
<sequence>MTNNGTLKRIALEEAFSLPGMGSKVGTMVGDPHYRADAVAGWNRRLTDFTEFRIPDMDAHGIDVQVLSLTAPGIQAERDTAEAVAKARAANDFLAETIAAHPTRFAGLAALPMQDPAAARAELDRAVGGLGLRGALVNGHTLGRYLDEKEFRPVWERLEELRVPLYLHPGAPPRDEWQVFRGHPYLKGPTFGWAAETAAHALRLIYAGVFDDFPGAKLILGHMGEFLPFQKARLDARYEFMTLRLGLRPSEYLERNVMITTTGVCSGAALTGAIAAVGADNIMFGVDYPFERTDVAVRFLDEAPISETDRAKIAHGNAERILGL</sequence>
<evidence type="ECO:0000256" key="1">
    <source>
        <dbReference type="ARBA" id="ARBA00023239"/>
    </source>
</evidence>
<dbReference type="Gene3D" id="3.20.20.140">
    <property type="entry name" value="Metal-dependent hydrolases"/>
    <property type="match status" value="1"/>
</dbReference>
<feature type="domain" description="Amidohydrolase-related" evidence="2">
    <location>
        <begin position="38"/>
        <end position="324"/>
    </location>
</feature>
<dbReference type="AlphaFoldDB" id="A0A5D0NI91"/>
<dbReference type="GO" id="GO:0005829">
    <property type="term" value="C:cytosol"/>
    <property type="evidence" value="ECO:0007669"/>
    <property type="project" value="TreeGrafter"/>
</dbReference>
<dbReference type="InterPro" id="IPR032466">
    <property type="entry name" value="Metal_Hydrolase"/>
</dbReference>
<dbReference type="Pfam" id="PF04909">
    <property type="entry name" value="Amidohydro_2"/>
    <property type="match status" value="1"/>
</dbReference>
<dbReference type="InterPro" id="IPR006680">
    <property type="entry name" value="Amidohydro-rel"/>
</dbReference>
<reference evidence="3 4" key="1">
    <citation type="submission" date="2019-08" db="EMBL/GenBank/DDBJ databases">
        <title>Actinomadura sp. nov. CYP1-5 isolated from mountain soil.</title>
        <authorList>
            <person name="Songsumanus A."/>
            <person name="Kuncharoen N."/>
            <person name="Kudo T."/>
            <person name="Yuki M."/>
            <person name="Igarashi Y."/>
            <person name="Tanasupawat S."/>
        </authorList>
    </citation>
    <scope>NUCLEOTIDE SEQUENCE [LARGE SCALE GENOMIC DNA]</scope>
    <source>
        <strain evidence="3 4">JCM 14158</strain>
    </source>
</reference>
<keyword evidence="1" id="KW-0456">Lyase</keyword>
<name>A0A5D0NI91_9ACTN</name>
<protein>
    <submittedName>
        <fullName evidence="3">Amidohydrolase</fullName>
    </submittedName>
</protein>
<keyword evidence="4" id="KW-1185">Reference proteome</keyword>
<evidence type="ECO:0000259" key="2">
    <source>
        <dbReference type="Pfam" id="PF04909"/>
    </source>
</evidence>
<dbReference type="GO" id="GO:0016787">
    <property type="term" value="F:hydrolase activity"/>
    <property type="evidence" value="ECO:0007669"/>
    <property type="project" value="UniProtKB-KW"/>
</dbReference>
<dbReference type="Proteomes" id="UP000323380">
    <property type="component" value="Unassembled WGS sequence"/>
</dbReference>
<dbReference type="SUPFAM" id="SSF51556">
    <property type="entry name" value="Metallo-dependent hydrolases"/>
    <property type="match status" value="1"/>
</dbReference>
<dbReference type="RefSeq" id="WP_067898632.1">
    <property type="nucleotide sequence ID" value="NZ_VSFG01000005.1"/>
</dbReference>
<dbReference type="PANTHER" id="PTHR21240:SF30">
    <property type="entry name" value="AMIDOHYDROLASE-RELATED DOMAIN-CONTAINING PROTEIN-RELATED"/>
    <property type="match status" value="1"/>
</dbReference>
<accession>A0A5D0NI91</accession>
<comment type="caution">
    <text evidence="3">The sequence shown here is derived from an EMBL/GenBank/DDBJ whole genome shotgun (WGS) entry which is preliminary data.</text>
</comment>
<dbReference type="STRING" id="1220554.GCA_001552135_05915"/>
<gene>
    <name evidence="3" type="ORF">FXF69_24420</name>
</gene>
<evidence type="ECO:0000313" key="4">
    <source>
        <dbReference type="Proteomes" id="UP000323380"/>
    </source>
</evidence>
<dbReference type="GO" id="GO:0016831">
    <property type="term" value="F:carboxy-lyase activity"/>
    <property type="evidence" value="ECO:0007669"/>
    <property type="project" value="InterPro"/>
</dbReference>
<organism evidence="3 4">
    <name type="scientific">Actinomadura chibensis</name>
    <dbReference type="NCBI Taxonomy" id="392828"/>
    <lineage>
        <taxon>Bacteria</taxon>
        <taxon>Bacillati</taxon>
        <taxon>Actinomycetota</taxon>
        <taxon>Actinomycetes</taxon>
        <taxon>Streptosporangiales</taxon>
        <taxon>Thermomonosporaceae</taxon>
        <taxon>Actinomadura</taxon>
    </lineage>
</organism>
<dbReference type="EMBL" id="VSFG01000005">
    <property type="protein sequence ID" value="TYB44103.1"/>
    <property type="molecule type" value="Genomic_DNA"/>
</dbReference>
<dbReference type="GO" id="GO:0019748">
    <property type="term" value="P:secondary metabolic process"/>
    <property type="evidence" value="ECO:0007669"/>
    <property type="project" value="TreeGrafter"/>
</dbReference>
<keyword evidence="3" id="KW-0378">Hydrolase</keyword>